<evidence type="ECO:0000313" key="4">
    <source>
        <dbReference type="Proteomes" id="UP001497516"/>
    </source>
</evidence>
<keyword evidence="1" id="KW-1133">Transmembrane helix</keyword>
<keyword evidence="2" id="KW-0732">Signal</keyword>
<name>A0AAV2DV12_9ROSI</name>
<keyword evidence="4" id="KW-1185">Reference proteome</keyword>
<reference evidence="3 4" key="1">
    <citation type="submission" date="2024-04" db="EMBL/GenBank/DDBJ databases">
        <authorList>
            <person name="Fracassetti M."/>
        </authorList>
    </citation>
    <scope>NUCLEOTIDE SEQUENCE [LARGE SCALE GENOMIC DNA]</scope>
</reference>
<gene>
    <name evidence="3" type="ORF">LTRI10_LOCUS19132</name>
</gene>
<feature type="transmembrane region" description="Helical" evidence="1">
    <location>
        <begin position="54"/>
        <end position="73"/>
    </location>
</feature>
<sequence>MSGSTAAARIFVFIASGEAISCSIVVSDNTIKPGQPVELVVGLIRIAHGNNQQLLLAAMDMVIGGGIAWYLLVLGRILSTLARRAMAELVVGQHMPWNLLLLVGLLSRLPTLNKW</sequence>
<keyword evidence="1" id="KW-0472">Membrane</keyword>
<feature type="chain" id="PRO_5043651536" evidence="2">
    <location>
        <begin position="20"/>
        <end position="115"/>
    </location>
</feature>
<feature type="signal peptide" evidence="2">
    <location>
        <begin position="1"/>
        <end position="19"/>
    </location>
</feature>
<dbReference type="EMBL" id="OZ034816">
    <property type="protein sequence ID" value="CAL1377481.1"/>
    <property type="molecule type" value="Genomic_DNA"/>
</dbReference>
<organism evidence="3 4">
    <name type="scientific">Linum trigynum</name>
    <dbReference type="NCBI Taxonomy" id="586398"/>
    <lineage>
        <taxon>Eukaryota</taxon>
        <taxon>Viridiplantae</taxon>
        <taxon>Streptophyta</taxon>
        <taxon>Embryophyta</taxon>
        <taxon>Tracheophyta</taxon>
        <taxon>Spermatophyta</taxon>
        <taxon>Magnoliopsida</taxon>
        <taxon>eudicotyledons</taxon>
        <taxon>Gunneridae</taxon>
        <taxon>Pentapetalae</taxon>
        <taxon>rosids</taxon>
        <taxon>fabids</taxon>
        <taxon>Malpighiales</taxon>
        <taxon>Linaceae</taxon>
        <taxon>Linum</taxon>
    </lineage>
</organism>
<proteinExistence type="predicted"/>
<evidence type="ECO:0000313" key="3">
    <source>
        <dbReference type="EMBL" id="CAL1377481.1"/>
    </source>
</evidence>
<keyword evidence="1" id="KW-0812">Transmembrane</keyword>
<protein>
    <submittedName>
        <fullName evidence="3">Uncharacterized protein</fullName>
    </submittedName>
</protein>
<evidence type="ECO:0000256" key="1">
    <source>
        <dbReference type="SAM" id="Phobius"/>
    </source>
</evidence>
<evidence type="ECO:0000256" key="2">
    <source>
        <dbReference type="SAM" id="SignalP"/>
    </source>
</evidence>
<dbReference type="Proteomes" id="UP001497516">
    <property type="component" value="Chromosome 3"/>
</dbReference>
<dbReference type="AlphaFoldDB" id="A0AAV2DV12"/>
<accession>A0AAV2DV12</accession>